<evidence type="ECO:0000313" key="2">
    <source>
        <dbReference type="Proteomes" id="UP000814128"/>
    </source>
</evidence>
<sequence length="1046" mass="114751">MASPPEIAQILTSTLNSDPNVRMAAELKLSELLVNPQNALSLTQLILAQDADISLRQISLATFLPKHSASILLRKYVNEHWSPFFPQFRGNAPPPDVKEQIRRAVFQGLSDPIRKVRSLSAHALSTIAKSDWPDEYPDLLTSLIRLISSDSPSAIHGAMQVFTEFVRDELTEDQLLPVLRELLPVLLSILGDSERHSPLTRSRTVAVFRQSVEALYMVKGQHPASVKEASESILPVWLEAFKVLLCIDPLQDVSGENWDGLALRIQVFRTLDTIRTSFSRALAPYLSDFLSHSLLHLQVLYPTFARYYLTDDASVPKSSEDEPIELHKLAAQIMDFISSAGRGSHIKAWFEQQNLPAVVDVLLLWAQMTKENEEDWASDANLFVAQEDDETQAYSVRIAVFDLLSSLITDGPVRIIKALESSTNRVFSDATQARSTSDADWWRLLEATLAAVGSQSEAILDAIEDEDDSGRPKPIDLERLLTGVIPGLITLHEHPFLQGRALVMAGRYSKLMSTAIAGQYLDAAVQVLESPETGVPFKISAVKALQQFCHGIDGTALVPTAPRMVKDLGPFLLETTEETLSLVLETLAATVEVEGGKWLAPNLASDLVLALLQVWEKNIKDPIFLSILTDLLESIAHASPAVYEVAVKQALPRLTAAIGNTDPEQSWVASSAIELVSSLASGAPENGLGANFFTTVAPNLFATLKTTEDRDVIQNGVAFLTLVVRRDVRQLLDWADADGCTGLGHTLLVISKLIRSQEESGGLVIGDLIIHLLRKAGEDVLPVLPELLWAMLVRMQEAQTATFLQSLIIPFAFLIHSQSDAVLDVVEGIDPATLGGRAGLDVLLNAWCENAGTFQGFWPIRISTLALCGLLASPRQSVRSVVVKGDIIVREETRNVDEVIMTRSKTKIVPHEWTRVPFPVKALKILLHELQTNGEAATLSAPADVDDDDGGSDWEDEERGTGGFRPDEVAFLADILGKAPDGAFDPEDILQDNDDEDLRSDPVSQLNIQEHIVGFLRQLKEGNTGFSELAGQLTEEEQEVVRKAIT</sequence>
<comment type="caution">
    <text evidence="1">The sequence shown here is derived from an EMBL/GenBank/DDBJ whole genome shotgun (WGS) entry which is preliminary data.</text>
</comment>
<gene>
    <name evidence="1" type="ORF">K488DRAFT_87612</name>
</gene>
<accession>A0ACB8QFY4</accession>
<name>A0ACB8QFY4_9AGAM</name>
<reference evidence="1" key="1">
    <citation type="submission" date="2021-02" db="EMBL/GenBank/DDBJ databases">
        <authorList>
            <consortium name="DOE Joint Genome Institute"/>
            <person name="Ahrendt S."/>
            <person name="Looney B.P."/>
            <person name="Miyauchi S."/>
            <person name="Morin E."/>
            <person name="Drula E."/>
            <person name="Courty P.E."/>
            <person name="Chicoki N."/>
            <person name="Fauchery L."/>
            <person name="Kohler A."/>
            <person name="Kuo A."/>
            <person name="Labutti K."/>
            <person name="Pangilinan J."/>
            <person name="Lipzen A."/>
            <person name="Riley R."/>
            <person name="Andreopoulos W."/>
            <person name="He G."/>
            <person name="Johnson J."/>
            <person name="Barry K.W."/>
            <person name="Grigoriev I.V."/>
            <person name="Nagy L."/>
            <person name="Hibbett D."/>
            <person name="Henrissat B."/>
            <person name="Matheny P.B."/>
            <person name="Labbe J."/>
            <person name="Martin F."/>
        </authorList>
    </citation>
    <scope>NUCLEOTIDE SEQUENCE</scope>
    <source>
        <strain evidence="1">EC-137</strain>
    </source>
</reference>
<reference evidence="1" key="2">
    <citation type="journal article" date="2022" name="New Phytol.">
        <title>Evolutionary transition to the ectomycorrhizal habit in the genomes of a hyperdiverse lineage of mushroom-forming fungi.</title>
        <authorList>
            <person name="Looney B."/>
            <person name="Miyauchi S."/>
            <person name="Morin E."/>
            <person name="Drula E."/>
            <person name="Courty P.E."/>
            <person name="Kohler A."/>
            <person name="Kuo A."/>
            <person name="LaButti K."/>
            <person name="Pangilinan J."/>
            <person name="Lipzen A."/>
            <person name="Riley R."/>
            <person name="Andreopoulos W."/>
            <person name="He G."/>
            <person name="Johnson J."/>
            <person name="Nolan M."/>
            <person name="Tritt A."/>
            <person name="Barry K.W."/>
            <person name="Grigoriev I.V."/>
            <person name="Nagy L.G."/>
            <person name="Hibbett D."/>
            <person name="Henrissat B."/>
            <person name="Matheny P.B."/>
            <person name="Labbe J."/>
            <person name="Martin F.M."/>
        </authorList>
    </citation>
    <scope>NUCLEOTIDE SEQUENCE</scope>
    <source>
        <strain evidence="1">EC-137</strain>
    </source>
</reference>
<protein>
    <submittedName>
        <fullName evidence="1">ARM repeat-containing protein</fullName>
    </submittedName>
</protein>
<organism evidence="1 2">
    <name type="scientific">Vararia minispora EC-137</name>
    <dbReference type="NCBI Taxonomy" id="1314806"/>
    <lineage>
        <taxon>Eukaryota</taxon>
        <taxon>Fungi</taxon>
        <taxon>Dikarya</taxon>
        <taxon>Basidiomycota</taxon>
        <taxon>Agaricomycotina</taxon>
        <taxon>Agaricomycetes</taxon>
        <taxon>Russulales</taxon>
        <taxon>Lachnocladiaceae</taxon>
        <taxon>Vararia</taxon>
    </lineage>
</organism>
<evidence type="ECO:0000313" key="1">
    <source>
        <dbReference type="EMBL" id="KAI0030608.1"/>
    </source>
</evidence>
<proteinExistence type="predicted"/>
<dbReference type="Proteomes" id="UP000814128">
    <property type="component" value="Unassembled WGS sequence"/>
</dbReference>
<dbReference type="EMBL" id="MU273613">
    <property type="protein sequence ID" value="KAI0030608.1"/>
    <property type="molecule type" value="Genomic_DNA"/>
</dbReference>
<keyword evidence="2" id="KW-1185">Reference proteome</keyword>